<evidence type="ECO:0000256" key="6">
    <source>
        <dbReference type="RuleBase" id="RU362042"/>
    </source>
</evidence>
<organism evidence="8 9">
    <name type="scientific">Arthrobacter ginkgonis</name>
    <dbReference type="NCBI Taxonomy" id="1630594"/>
    <lineage>
        <taxon>Bacteria</taxon>
        <taxon>Bacillati</taxon>
        <taxon>Actinomycetota</taxon>
        <taxon>Actinomycetes</taxon>
        <taxon>Micrococcales</taxon>
        <taxon>Micrococcaceae</taxon>
        <taxon>Arthrobacter</taxon>
    </lineage>
</organism>
<sequence>MGALVAAAVLAVVVRATLVDFYHIGSESMQPLLTPGDGIMVDRTAYRGGEVRRGDVVVFDGRGSFLPYHRPDAVDALLRALRLTGDDTSYVKRVIAVAGDTLECCDADGFLLLNGEPLDEPYVYGGDAASTIDFVATVPEGRVWVMGDHRSASADSRALLGAPGGGMIAVDRILGRVTSVVWPLDRRAAVPREDG</sequence>
<comment type="catalytic activity">
    <reaction evidence="1 6">
        <text>Cleavage of hydrophobic, N-terminal signal or leader sequences from secreted and periplasmic proteins.</text>
        <dbReference type="EC" id="3.4.21.89"/>
    </reaction>
</comment>
<gene>
    <name evidence="8" type="primary">lepB</name>
    <name evidence="8" type="ORF">GCM10023081_05470</name>
</gene>
<dbReference type="EMBL" id="BAABEO010000008">
    <property type="protein sequence ID" value="GAA3670071.1"/>
    <property type="molecule type" value="Genomic_DNA"/>
</dbReference>
<protein>
    <recommendedName>
        <fullName evidence="4 6">Signal peptidase I</fullName>
        <ecNumber evidence="4 6">3.4.21.89</ecNumber>
    </recommendedName>
</protein>
<name>A0ABP7BWD0_9MICC</name>
<comment type="subcellular location">
    <subcellularLocation>
        <location evidence="2">Cell membrane</location>
        <topology evidence="2">Single-pass type II membrane protein</topology>
    </subcellularLocation>
    <subcellularLocation>
        <location evidence="6">Membrane</location>
        <topology evidence="6">Single-pass type II membrane protein</topology>
    </subcellularLocation>
</comment>
<keyword evidence="5 6" id="KW-0378">Hydrolase</keyword>
<reference evidence="9" key="1">
    <citation type="journal article" date="2019" name="Int. J. Syst. Evol. Microbiol.">
        <title>The Global Catalogue of Microorganisms (GCM) 10K type strain sequencing project: providing services to taxonomists for standard genome sequencing and annotation.</title>
        <authorList>
            <consortium name="The Broad Institute Genomics Platform"/>
            <consortium name="The Broad Institute Genome Sequencing Center for Infectious Disease"/>
            <person name="Wu L."/>
            <person name="Ma J."/>
        </authorList>
    </citation>
    <scope>NUCLEOTIDE SEQUENCE [LARGE SCALE GENOMIC DNA]</scope>
    <source>
        <strain evidence="9">JCM 30742</strain>
    </source>
</reference>
<evidence type="ECO:0000256" key="2">
    <source>
        <dbReference type="ARBA" id="ARBA00004401"/>
    </source>
</evidence>
<dbReference type="InterPro" id="IPR019758">
    <property type="entry name" value="Pept_S26A_signal_pept_1_CS"/>
</dbReference>
<dbReference type="InterPro" id="IPR036286">
    <property type="entry name" value="LexA/Signal_pep-like_sf"/>
</dbReference>
<dbReference type="NCBIfam" id="TIGR02227">
    <property type="entry name" value="sigpep_I_bact"/>
    <property type="match status" value="1"/>
</dbReference>
<dbReference type="Proteomes" id="UP001500752">
    <property type="component" value="Unassembled WGS sequence"/>
</dbReference>
<dbReference type="CDD" id="cd06530">
    <property type="entry name" value="S26_SPase_I"/>
    <property type="match status" value="1"/>
</dbReference>
<dbReference type="RefSeq" id="WP_345148302.1">
    <property type="nucleotide sequence ID" value="NZ_BAABEO010000008.1"/>
</dbReference>
<keyword evidence="9" id="KW-1185">Reference proteome</keyword>
<dbReference type="Pfam" id="PF10502">
    <property type="entry name" value="Peptidase_S26"/>
    <property type="match status" value="1"/>
</dbReference>
<evidence type="ECO:0000313" key="8">
    <source>
        <dbReference type="EMBL" id="GAA3670071.1"/>
    </source>
</evidence>
<evidence type="ECO:0000256" key="4">
    <source>
        <dbReference type="ARBA" id="ARBA00013208"/>
    </source>
</evidence>
<evidence type="ECO:0000256" key="5">
    <source>
        <dbReference type="ARBA" id="ARBA00022801"/>
    </source>
</evidence>
<proteinExistence type="inferred from homology"/>
<dbReference type="Gene3D" id="2.10.109.10">
    <property type="entry name" value="Umud Fragment, subunit A"/>
    <property type="match status" value="1"/>
</dbReference>
<dbReference type="PRINTS" id="PR00727">
    <property type="entry name" value="LEADERPTASE"/>
</dbReference>
<comment type="caution">
    <text evidence="8">The sequence shown here is derived from an EMBL/GenBank/DDBJ whole genome shotgun (WGS) entry which is preliminary data.</text>
</comment>
<accession>A0ABP7BWD0</accession>
<dbReference type="PROSITE" id="PS00761">
    <property type="entry name" value="SPASE_I_3"/>
    <property type="match status" value="1"/>
</dbReference>
<feature type="domain" description="Peptidase S26" evidence="7">
    <location>
        <begin position="3"/>
        <end position="182"/>
    </location>
</feature>
<evidence type="ECO:0000259" key="7">
    <source>
        <dbReference type="Pfam" id="PF10502"/>
    </source>
</evidence>
<evidence type="ECO:0000256" key="1">
    <source>
        <dbReference type="ARBA" id="ARBA00000677"/>
    </source>
</evidence>
<comment type="similarity">
    <text evidence="3 6">Belongs to the peptidase S26 family.</text>
</comment>
<evidence type="ECO:0000256" key="3">
    <source>
        <dbReference type="ARBA" id="ARBA00009370"/>
    </source>
</evidence>
<dbReference type="EC" id="3.4.21.89" evidence="4 6"/>
<dbReference type="SUPFAM" id="SSF51306">
    <property type="entry name" value="LexA/Signal peptidase"/>
    <property type="match status" value="1"/>
</dbReference>
<dbReference type="PANTHER" id="PTHR43390">
    <property type="entry name" value="SIGNAL PEPTIDASE I"/>
    <property type="match status" value="1"/>
</dbReference>
<evidence type="ECO:0000313" key="9">
    <source>
        <dbReference type="Proteomes" id="UP001500752"/>
    </source>
</evidence>
<dbReference type="InterPro" id="IPR000223">
    <property type="entry name" value="Pept_S26A_signal_pept_1"/>
</dbReference>
<keyword evidence="6" id="KW-0645">Protease</keyword>
<dbReference type="InterPro" id="IPR019533">
    <property type="entry name" value="Peptidase_S26"/>
</dbReference>
<dbReference type="PANTHER" id="PTHR43390:SF1">
    <property type="entry name" value="CHLOROPLAST PROCESSING PEPTIDASE"/>
    <property type="match status" value="1"/>
</dbReference>